<dbReference type="RefSeq" id="WP_096450500.1">
    <property type="nucleotide sequence ID" value="NZ_JBHSOG010000015.1"/>
</dbReference>
<dbReference type="PROSITE" id="PS50928">
    <property type="entry name" value="ABC_TM1"/>
    <property type="match status" value="1"/>
</dbReference>
<gene>
    <name evidence="9" type="ORF">ACFPTN_05350</name>
</gene>
<dbReference type="Pfam" id="PF00528">
    <property type="entry name" value="BPD_transp_1"/>
    <property type="match status" value="1"/>
</dbReference>
<keyword evidence="2 7" id="KW-0813">Transport</keyword>
<sequence>MSRFFPPSLRLGHPALWQGLLGMLVFFGAWQLARTAGMLAFLPGPLEVARSVPGEIAQQGFAQSWRFSTQRVLLGFLAAAVLAIVLGIALGVSRRWHDLLFPIFEILRPIPPLAWLPLSILFWPSTEMTMVFLTFLGAFFPIFLNVLAGIERIDERYIQAARSLGGRRRTLFWQILVPGALPSLFTGLSIAIGITWEVVIAAEMASGQSGLGYLTWNAYMSHSLPGIIVGMFSIGLAGMLSSAAMLWLGRRAMPWRTH</sequence>
<dbReference type="CDD" id="cd06261">
    <property type="entry name" value="TM_PBP2"/>
    <property type="match status" value="1"/>
</dbReference>
<dbReference type="SUPFAM" id="SSF161098">
    <property type="entry name" value="MetI-like"/>
    <property type="match status" value="1"/>
</dbReference>
<reference evidence="10" key="1">
    <citation type="journal article" date="2019" name="Int. J. Syst. Evol. Microbiol.">
        <title>The Global Catalogue of Microorganisms (GCM) 10K type strain sequencing project: providing services to taxonomists for standard genome sequencing and annotation.</title>
        <authorList>
            <consortium name="The Broad Institute Genomics Platform"/>
            <consortium name="The Broad Institute Genome Sequencing Center for Infectious Disease"/>
            <person name="Wu L."/>
            <person name="Ma J."/>
        </authorList>
    </citation>
    <scope>NUCLEOTIDE SEQUENCE [LARGE SCALE GENOMIC DNA]</scope>
    <source>
        <strain evidence="10">SHR3</strain>
    </source>
</reference>
<evidence type="ECO:0000256" key="3">
    <source>
        <dbReference type="ARBA" id="ARBA00022475"/>
    </source>
</evidence>
<proteinExistence type="inferred from homology"/>
<evidence type="ECO:0000313" key="9">
    <source>
        <dbReference type="EMBL" id="MFC5768790.1"/>
    </source>
</evidence>
<keyword evidence="4 7" id="KW-0812">Transmembrane</keyword>
<feature type="transmembrane region" description="Helical" evidence="7">
    <location>
        <begin position="72"/>
        <end position="92"/>
    </location>
</feature>
<name>A0ABW1ANT2_9RHOO</name>
<dbReference type="InterPro" id="IPR000515">
    <property type="entry name" value="MetI-like"/>
</dbReference>
<dbReference type="PANTHER" id="PTHR30151:SF0">
    <property type="entry name" value="ABC TRANSPORTER PERMEASE PROTEIN MJ0413-RELATED"/>
    <property type="match status" value="1"/>
</dbReference>
<dbReference type="Proteomes" id="UP001595974">
    <property type="component" value="Unassembled WGS sequence"/>
</dbReference>
<feature type="transmembrane region" description="Helical" evidence="7">
    <location>
        <begin position="171"/>
        <end position="196"/>
    </location>
</feature>
<accession>A0ABW1ANT2</accession>
<comment type="caution">
    <text evidence="9">The sequence shown here is derived from an EMBL/GenBank/DDBJ whole genome shotgun (WGS) entry which is preliminary data.</text>
</comment>
<evidence type="ECO:0000256" key="2">
    <source>
        <dbReference type="ARBA" id="ARBA00022448"/>
    </source>
</evidence>
<dbReference type="EMBL" id="JBHSOG010000015">
    <property type="protein sequence ID" value="MFC5768790.1"/>
    <property type="molecule type" value="Genomic_DNA"/>
</dbReference>
<protein>
    <submittedName>
        <fullName evidence="9">ABC transporter permease</fullName>
    </submittedName>
</protein>
<keyword evidence="5 7" id="KW-1133">Transmembrane helix</keyword>
<evidence type="ECO:0000256" key="4">
    <source>
        <dbReference type="ARBA" id="ARBA00022692"/>
    </source>
</evidence>
<dbReference type="InterPro" id="IPR035906">
    <property type="entry name" value="MetI-like_sf"/>
</dbReference>
<keyword evidence="3" id="KW-1003">Cell membrane</keyword>
<keyword evidence="6 7" id="KW-0472">Membrane</keyword>
<feature type="domain" description="ABC transmembrane type-1" evidence="8">
    <location>
        <begin position="69"/>
        <end position="249"/>
    </location>
</feature>
<evidence type="ECO:0000256" key="1">
    <source>
        <dbReference type="ARBA" id="ARBA00004651"/>
    </source>
</evidence>
<organism evidence="9 10">
    <name type="scientific">Thauera sinica</name>
    <dbReference type="NCBI Taxonomy" id="2665146"/>
    <lineage>
        <taxon>Bacteria</taxon>
        <taxon>Pseudomonadati</taxon>
        <taxon>Pseudomonadota</taxon>
        <taxon>Betaproteobacteria</taxon>
        <taxon>Rhodocyclales</taxon>
        <taxon>Zoogloeaceae</taxon>
        <taxon>Thauera</taxon>
    </lineage>
</organism>
<comment type="subcellular location">
    <subcellularLocation>
        <location evidence="1 7">Cell membrane</location>
        <topology evidence="1 7">Multi-pass membrane protein</topology>
    </subcellularLocation>
</comment>
<dbReference type="PANTHER" id="PTHR30151">
    <property type="entry name" value="ALKANE SULFONATE ABC TRANSPORTER-RELATED, MEMBRANE SUBUNIT"/>
    <property type="match status" value="1"/>
</dbReference>
<feature type="transmembrane region" description="Helical" evidence="7">
    <location>
        <begin position="20"/>
        <end position="42"/>
    </location>
</feature>
<comment type="similarity">
    <text evidence="7">Belongs to the binding-protein-dependent transport system permease family.</text>
</comment>
<evidence type="ECO:0000256" key="7">
    <source>
        <dbReference type="RuleBase" id="RU363032"/>
    </source>
</evidence>
<feature type="transmembrane region" description="Helical" evidence="7">
    <location>
        <begin position="224"/>
        <end position="248"/>
    </location>
</feature>
<evidence type="ECO:0000313" key="10">
    <source>
        <dbReference type="Proteomes" id="UP001595974"/>
    </source>
</evidence>
<feature type="transmembrane region" description="Helical" evidence="7">
    <location>
        <begin position="129"/>
        <end position="150"/>
    </location>
</feature>
<keyword evidence="10" id="KW-1185">Reference proteome</keyword>
<dbReference type="Gene3D" id="1.10.3720.10">
    <property type="entry name" value="MetI-like"/>
    <property type="match status" value="1"/>
</dbReference>
<evidence type="ECO:0000256" key="6">
    <source>
        <dbReference type="ARBA" id="ARBA00023136"/>
    </source>
</evidence>
<evidence type="ECO:0000256" key="5">
    <source>
        <dbReference type="ARBA" id="ARBA00022989"/>
    </source>
</evidence>
<evidence type="ECO:0000259" key="8">
    <source>
        <dbReference type="PROSITE" id="PS50928"/>
    </source>
</evidence>